<evidence type="ECO:0000313" key="4">
    <source>
        <dbReference type="Proteomes" id="UP000682416"/>
    </source>
</evidence>
<accession>A0A975QKN9</accession>
<feature type="compositionally biased region" description="Basic and acidic residues" evidence="2">
    <location>
        <begin position="188"/>
        <end position="203"/>
    </location>
</feature>
<dbReference type="EMBL" id="CP074402">
    <property type="protein sequence ID" value="QVJ01624.1"/>
    <property type="molecule type" value="Genomic_DNA"/>
</dbReference>
<keyword evidence="1" id="KW-0732">Signal</keyword>
<dbReference type="KEGG" id="nec:KGD82_00235"/>
<feature type="region of interest" description="Disordered" evidence="2">
    <location>
        <begin position="170"/>
        <end position="203"/>
    </location>
</feature>
<reference evidence="3" key="1">
    <citation type="submission" date="2021-05" db="EMBL/GenBank/DDBJ databases">
        <authorList>
            <person name="Kaiqin L."/>
            <person name="Jian G."/>
        </authorList>
    </citation>
    <scope>NUCLEOTIDE SEQUENCE</scope>
    <source>
        <strain evidence="3">HDS5</strain>
    </source>
</reference>
<evidence type="ECO:0000313" key="3">
    <source>
        <dbReference type="EMBL" id="QVJ01624.1"/>
    </source>
</evidence>
<dbReference type="Proteomes" id="UP000682416">
    <property type="component" value="Chromosome"/>
</dbReference>
<dbReference type="InterPro" id="IPR029050">
    <property type="entry name" value="Immunoprotect_excell_Ig-like"/>
</dbReference>
<gene>
    <name evidence="3" type="ORF">KGD82_00235</name>
</gene>
<evidence type="ECO:0008006" key="5">
    <source>
        <dbReference type="Google" id="ProtNLM"/>
    </source>
</evidence>
<evidence type="ECO:0000256" key="1">
    <source>
        <dbReference type="ARBA" id="ARBA00022729"/>
    </source>
</evidence>
<keyword evidence="4" id="KW-1185">Reference proteome</keyword>
<protein>
    <recommendedName>
        <fullName evidence="5">DUF4352 domain-containing protein</fullName>
    </recommendedName>
</protein>
<proteinExistence type="predicted"/>
<name>A0A975QKN9_9ACTN</name>
<dbReference type="RefSeq" id="WP_431871074.1">
    <property type="nucleotide sequence ID" value="NZ_CBDRIY010000021.1"/>
</dbReference>
<dbReference type="AlphaFoldDB" id="A0A975QKN9"/>
<organism evidence="3 4">
    <name type="scientific">Nocardiopsis eucommiae</name>
    <dbReference type="NCBI Taxonomy" id="2831970"/>
    <lineage>
        <taxon>Bacteria</taxon>
        <taxon>Bacillati</taxon>
        <taxon>Actinomycetota</taxon>
        <taxon>Actinomycetes</taxon>
        <taxon>Streptosporangiales</taxon>
        <taxon>Nocardiopsidaceae</taxon>
        <taxon>Nocardiopsis</taxon>
    </lineage>
</organism>
<sequence length="203" mass="21832">MNRALSILTCACLVVLIAVLQRFVVGKEDMVDPITTAGDTDAAVTTDDFTVRVTEVDLATSLEAPGDADGGTHTVEANGAWVLVWADVTATRETIENLPSELRMRDGSVYVERGWFRDSLDHQTFSPGLPVHGAFVFEVPTDRIEKPALVVTHAFGYDSRLGAQAKVDLGLENPEPTDRPATLLPAELRADGAETGEDDHAST</sequence>
<dbReference type="Gene3D" id="2.60.40.1240">
    <property type="match status" value="1"/>
</dbReference>
<evidence type="ECO:0000256" key="2">
    <source>
        <dbReference type="SAM" id="MobiDB-lite"/>
    </source>
</evidence>